<dbReference type="InterPro" id="IPR036408">
    <property type="entry name" value="PSI_PsaA/B_sf"/>
</dbReference>
<dbReference type="Proteomes" id="UP000244005">
    <property type="component" value="Unassembled WGS sequence"/>
</dbReference>
<dbReference type="InterPro" id="IPR001280">
    <property type="entry name" value="PSI_PsaA/B"/>
</dbReference>
<dbReference type="AlphaFoldDB" id="A0A2R6X189"/>
<organism evidence="1 2">
    <name type="scientific">Marchantia polymorpha</name>
    <name type="common">Common liverwort</name>
    <name type="synonym">Marchantia aquatica</name>
    <dbReference type="NCBI Taxonomy" id="3197"/>
    <lineage>
        <taxon>Eukaryota</taxon>
        <taxon>Viridiplantae</taxon>
        <taxon>Streptophyta</taxon>
        <taxon>Embryophyta</taxon>
        <taxon>Marchantiophyta</taxon>
        <taxon>Marchantiopsida</taxon>
        <taxon>Marchantiidae</taxon>
        <taxon>Marchantiales</taxon>
        <taxon>Marchantiaceae</taxon>
        <taxon>Marchantia</taxon>
    </lineage>
</organism>
<dbReference type="EMBL" id="KZ772715">
    <property type="protein sequence ID" value="PTQ39876.1"/>
    <property type="molecule type" value="Genomic_DNA"/>
</dbReference>
<keyword evidence="2" id="KW-1185">Reference proteome</keyword>
<sequence>MSRSKTRILMSLSQDPTTRRIWFGIATAHDFESHDDMTEERLYQKIFASLISLRSTPFRLTILRSGLSSSRRERTLQPYAEIPSNEPAARSSTCSDATKFCPRNYNPLRQYKYRVNLNLIPTFFRLFRFGGAGICKLNENDSLRQSKFELTDALCTDAETVRIQADDAYYIYF</sequence>
<evidence type="ECO:0000313" key="2">
    <source>
        <dbReference type="Proteomes" id="UP000244005"/>
    </source>
</evidence>
<reference evidence="2" key="1">
    <citation type="journal article" date="2017" name="Cell">
        <title>Insights into land plant evolution garnered from the Marchantia polymorpha genome.</title>
        <authorList>
            <person name="Bowman J.L."/>
            <person name="Kohchi T."/>
            <person name="Yamato K.T."/>
            <person name="Jenkins J."/>
            <person name="Shu S."/>
            <person name="Ishizaki K."/>
            <person name="Yamaoka S."/>
            <person name="Nishihama R."/>
            <person name="Nakamura Y."/>
            <person name="Berger F."/>
            <person name="Adam C."/>
            <person name="Aki S.S."/>
            <person name="Althoff F."/>
            <person name="Araki T."/>
            <person name="Arteaga-Vazquez M.A."/>
            <person name="Balasubrmanian S."/>
            <person name="Barry K."/>
            <person name="Bauer D."/>
            <person name="Boehm C.R."/>
            <person name="Briginshaw L."/>
            <person name="Caballero-Perez J."/>
            <person name="Catarino B."/>
            <person name="Chen F."/>
            <person name="Chiyoda S."/>
            <person name="Chovatia M."/>
            <person name="Davies K.M."/>
            <person name="Delmans M."/>
            <person name="Demura T."/>
            <person name="Dierschke T."/>
            <person name="Dolan L."/>
            <person name="Dorantes-Acosta A.E."/>
            <person name="Eklund D.M."/>
            <person name="Florent S.N."/>
            <person name="Flores-Sandoval E."/>
            <person name="Fujiyama A."/>
            <person name="Fukuzawa H."/>
            <person name="Galik B."/>
            <person name="Grimanelli D."/>
            <person name="Grimwood J."/>
            <person name="Grossniklaus U."/>
            <person name="Hamada T."/>
            <person name="Haseloff J."/>
            <person name="Hetherington A.J."/>
            <person name="Higo A."/>
            <person name="Hirakawa Y."/>
            <person name="Hundley H.N."/>
            <person name="Ikeda Y."/>
            <person name="Inoue K."/>
            <person name="Inoue S.I."/>
            <person name="Ishida S."/>
            <person name="Jia Q."/>
            <person name="Kakita M."/>
            <person name="Kanazawa T."/>
            <person name="Kawai Y."/>
            <person name="Kawashima T."/>
            <person name="Kennedy M."/>
            <person name="Kinose K."/>
            <person name="Kinoshita T."/>
            <person name="Kohara Y."/>
            <person name="Koide E."/>
            <person name="Komatsu K."/>
            <person name="Kopischke S."/>
            <person name="Kubo M."/>
            <person name="Kyozuka J."/>
            <person name="Lagercrantz U."/>
            <person name="Lin S.S."/>
            <person name="Lindquist E."/>
            <person name="Lipzen A.M."/>
            <person name="Lu C.W."/>
            <person name="De Luna E."/>
            <person name="Martienssen R.A."/>
            <person name="Minamino N."/>
            <person name="Mizutani M."/>
            <person name="Mizutani M."/>
            <person name="Mochizuki N."/>
            <person name="Monte I."/>
            <person name="Mosher R."/>
            <person name="Nagasaki H."/>
            <person name="Nakagami H."/>
            <person name="Naramoto S."/>
            <person name="Nishitani K."/>
            <person name="Ohtani M."/>
            <person name="Okamoto T."/>
            <person name="Okumura M."/>
            <person name="Phillips J."/>
            <person name="Pollak B."/>
            <person name="Reinders A."/>
            <person name="Rovekamp M."/>
            <person name="Sano R."/>
            <person name="Sawa S."/>
            <person name="Schmid M.W."/>
            <person name="Shirakawa M."/>
            <person name="Solano R."/>
            <person name="Spunde A."/>
            <person name="Suetsugu N."/>
            <person name="Sugano S."/>
            <person name="Sugiyama A."/>
            <person name="Sun R."/>
            <person name="Suzuki Y."/>
            <person name="Takenaka M."/>
            <person name="Takezawa D."/>
            <person name="Tomogane H."/>
            <person name="Tsuzuki M."/>
            <person name="Ueda T."/>
            <person name="Umeda M."/>
            <person name="Ward J.M."/>
            <person name="Watanabe Y."/>
            <person name="Yazaki K."/>
            <person name="Yokoyama R."/>
            <person name="Yoshitake Y."/>
            <person name="Yotsui I."/>
            <person name="Zachgo S."/>
            <person name="Schmutz J."/>
        </authorList>
    </citation>
    <scope>NUCLEOTIDE SEQUENCE [LARGE SCALE GENOMIC DNA]</scope>
    <source>
        <strain evidence="2">Tak-1</strain>
    </source>
</reference>
<protein>
    <submittedName>
        <fullName evidence="1">Uncharacterized protein</fullName>
    </submittedName>
</protein>
<evidence type="ECO:0000313" key="1">
    <source>
        <dbReference type="EMBL" id="PTQ39876.1"/>
    </source>
</evidence>
<dbReference type="GO" id="GO:0015979">
    <property type="term" value="P:photosynthesis"/>
    <property type="evidence" value="ECO:0007669"/>
    <property type="project" value="InterPro"/>
</dbReference>
<dbReference type="GO" id="GO:0016020">
    <property type="term" value="C:membrane"/>
    <property type="evidence" value="ECO:0007669"/>
    <property type="project" value="InterPro"/>
</dbReference>
<gene>
    <name evidence="1" type="ORF">MARPO_0043s0109</name>
</gene>
<dbReference type="Pfam" id="PF00223">
    <property type="entry name" value="PsaA_PsaB"/>
    <property type="match status" value="1"/>
</dbReference>
<dbReference type="GO" id="GO:0009579">
    <property type="term" value="C:thylakoid"/>
    <property type="evidence" value="ECO:0007669"/>
    <property type="project" value="InterPro"/>
</dbReference>
<proteinExistence type="predicted"/>
<dbReference type="SUPFAM" id="SSF81558">
    <property type="entry name" value="Photosystem I subunits PsaA/PsaB"/>
    <property type="match status" value="1"/>
</dbReference>
<dbReference type="OrthoDB" id="1860665at2759"/>
<dbReference type="Gene3D" id="1.20.1130.10">
    <property type="entry name" value="Photosystem I PsaA/PsaB"/>
    <property type="match status" value="1"/>
</dbReference>
<name>A0A2R6X189_MARPO</name>
<accession>A0A2R6X189</accession>